<reference evidence="4 5" key="1">
    <citation type="submission" date="2018-01" db="EMBL/GenBank/DDBJ databases">
        <title>Draft genome sequence of Salinispora sp. 13K206.</title>
        <authorList>
            <person name="Sahin N."/>
            <person name="Saygin H."/>
            <person name="Ay H."/>
        </authorList>
    </citation>
    <scope>NUCLEOTIDE SEQUENCE [LARGE SCALE GENOMIC DNA]</scope>
    <source>
        <strain evidence="4 5">13K206</strain>
    </source>
</reference>
<keyword evidence="2" id="KW-0472">Membrane</keyword>
<feature type="compositionally biased region" description="Basic and acidic residues" evidence="1">
    <location>
        <begin position="249"/>
        <end position="258"/>
    </location>
</feature>
<organism evidence="4 5">
    <name type="scientific">Micromonospora deserti</name>
    <dbReference type="NCBI Taxonomy" id="2070366"/>
    <lineage>
        <taxon>Bacteria</taxon>
        <taxon>Bacillati</taxon>
        <taxon>Actinomycetota</taxon>
        <taxon>Actinomycetes</taxon>
        <taxon>Micromonosporales</taxon>
        <taxon>Micromonosporaceae</taxon>
        <taxon>Micromonospora</taxon>
    </lineage>
</organism>
<feature type="region of interest" description="Disordered" evidence="1">
    <location>
        <begin position="181"/>
        <end position="200"/>
    </location>
</feature>
<feature type="transmembrane region" description="Helical" evidence="2">
    <location>
        <begin position="221"/>
        <end position="241"/>
    </location>
</feature>
<dbReference type="InterPro" id="IPR038507">
    <property type="entry name" value="YcnI-like_sf"/>
</dbReference>
<dbReference type="OrthoDB" id="9810871at2"/>
<gene>
    <name evidence="4" type="ORF">C1I99_21060</name>
</gene>
<keyword evidence="2" id="KW-1133">Transmembrane helix</keyword>
<dbReference type="Proteomes" id="UP000248749">
    <property type="component" value="Unassembled WGS sequence"/>
</dbReference>
<sequence length="279" mass="27768">MTRGDSAPRRAGTVAVLAVAGVLGWPGTAYAVDVTTTPAQARQGDAVKVDFVVPEQRSGTRTERVEVRLPADAPIAEVYPMSVAGWAPRIDSRALDQPVAGIHAAGVRTVTSAVIWTRMPGAADAPARLTLSMGPLPRVDRLAFEVVQTYADGTVVRWTGPDGAHPAPALTLLPAAPGAAGAAGHGGHAAAPGGGSAGAAADGGLPGPAVAGEAAGGNADALLAAGLLAGLGGGVAIGWLVSRWRRRGQADPVDRSVLRGEPAADGSPAADRETPVAAR</sequence>
<name>A0A2W2CMZ8_9ACTN</name>
<keyword evidence="2" id="KW-0812">Transmembrane</keyword>
<feature type="compositionally biased region" description="Basic and acidic residues" evidence="1">
    <location>
        <begin position="270"/>
        <end position="279"/>
    </location>
</feature>
<dbReference type="InterPro" id="IPR012533">
    <property type="entry name" value="YcnI-copper_dom"/>
</dbReference>
<evidence type="ECO:0000256" key="2">
    <source>
        <dbReference type="SAM" id="Phobius"/>
    </source>
</evidence>
<feature type="domain" description="YncI copper-binding" evidence="3">
    <location>
        <begin position="34"/>
        <end position="172"/>
    </location>
</feature>
<comment type="caution">
    <text evidence="4">The sequence shown here is derived from an EMBL/GenBank/DDBJ whole genome shotgun (WGS) entry which is preliminary data.</text>
</comment>
<feature type="compositionally biased region" description="Gly residues" evidence="1">
    <location>
        <begin position="181"/>
        <end position="197"/>
    </location>
</feature>
<accession>A0A2W2CMZ8</accession>
<evidence type="ECO:0000313" key="4">
    <source>
        <dbReference type="EMBL" id="PZF93038.1"/>
    </source>
</evidence>
<feature type="region of interest" description="Disordered" evidence="1">
    <location>
        <begin position="249"/>
        <end position="279"/>
    </location>
</feature>
<keyword evidence="5" id="KW-1185">Reference proteome</keyword>
<proteinExistence type="predicted"/>
<dbReference type="EMBL" id="POUB01000166">
    <property type="protein sequence ID" value="PZF93038.1"/>
    <property type="molecule type" value="Genomic_DNA"/>
</dbReference>
<dbReference type="Pfam" id="PF07987">
    <property type="entry name" value="DUF1775"/>
    <property type="match status" value="1"/>
</dbReference>
<evidence type="ECO:0000313" key="5">
    <source>
        <dbReference type="Proteomes" id="UP000248749"/>
    </source>
</evidence>
<dbReference type="AlphaFoldDB" id="A0A2W2CMZ8"/>
<evidence type="ECO:0000256" key="1">
    <source>
        <dbReference type="SAM" id="MobiDB-lite"/>
    </source>
</evidence>
<dbReference type="Gene3D" id="2.60.40.2230">
    <property type="entry name" value="Uncharacterised protein YcnI-like PF07987, DUF1775"/>
    <property type="match status" value="1"/>
</dbReference>
<evidence type="ECO:0000259" key="3">
    <source>
        <dbReference type="Pfam" id="PF07987"/>
    </source>
</evidence>
<protein>
    <submittedName>
        <fullName evidence="4">Nuclear export factor GLE1</fullName>
    </submittedName>
</protein>